<evidence type="ECO:0000313" key="2">
    <source>
        <dbReference type="EMBL" id="RAI97057.1"/>
    </source>
</evidence>
<accession>A0ABX9BKR4</accession>
<sequence>MGDLEKILGAKEKIAKEFTKGLAKGITTFIIKAPFMLMKFVGKTLWFVAMELLPRPVLTFIAVAFLVLFFYGVYVFLEYDGFQMILKETLRKIK</sequence>
<keyword evidence="1" id="KW-0812">Transmembrane</keyword>
<keyword evidence="1" id="KW-1133">Transmembrane helix</keyword>
<dbReference type="EMBL" id="QLLI01000005">
    <property type="protein sequence ID" value="RAI97057.1"/>
    <property type="molecule type" value="Genomic_DNA"/>
</dbReference>
<evidence type="ECO:0000256" key="1">
    <source>
        <dbReference type="SAM" id="Phobius"/>
    </source>
</evidence>
<dbReference type="Proteomes" id="UP000248827">
    <property type="component" value="Unassembled WGS sequence"/>
</dbReference>
<name>A0ABX9BKR4_9BACL</name>
<reference evidence="2 3" key="1">
    <citation type="submission" date="2018-06" db="EMBL/GenBank/DDBJ databases">
        <title>Freshwater and sediment microbial communities from various areas in North America, analyzing microbe dynamics in response to fracking.</title>
        <authorList>
            <person name="Lamendella R."/>
        </authorList>
    </citation>
    <scope>NUCLEOTIDE SEQUENCE [LARGE SCALE GENOMIC DNA]</scope>
    <source>
        <strain evidence="2 3">NG-13</strain>
    </source>
</reference>
<proteinExistence type="predicted"/>
<comment type="caution">
    <text evidence="2">The sequence shown here is derived from an EMBL/GenBank/DDBJ whole genome shotgun (WGS) entry which is preliminary data.</text>
</comment>
<protein>
    <submittedName>
        <fullName evidence="2">Uncharacterized protein</fullName>
    </submittedName>
</protein>
<keyword evidence="3" id="KW-1185">Reference proteome</keyword>
<gene>
    <name evidence="2" type="ORF">DET54_10516</name>
</gene>
<keyword evidence="1" id="KW-0472">Membrane</keyword>
<organism evidence="2 3">
    <name type="scientific">Paenibacillus pabuli</name>
    <dbReference type="NCBI Taxonomy" id="1472"/>
    <lineage>
        <taxon>Bacteria</taxon>
        <taxon>Bacillati</taxon>
        <taxon>Bacillota</taxon>
        <taxon>Bacilli</taxon>
        <taxon>Bacillales</taxon>
        <taxon>Paenibacillaceae</taxon>
        <taxon>Paenibacillus</taxon>
    </lineage>
</organism>
<evidence type="ECO:0000313" key="3">
    <source>
        <dbReference type="Proteomes" id="UP000248827"/>
    </source>
</evidence>
<dbReference type="RefSeq" id="WP_111619792.1">
    <property type="nucleotide sequence ID" value="NZ_QLLI01000005.1"/>
</dbReference>
<feature type="transmembrane region" description="Helical" evidence="1">
    <location>
        <begin position="21"/>
        <end position="37"/>
    </location>
</feature>
<feature type="transmembrane region" description="Helical" evidence="1">
    <location>
        <begin position="57"/>
        <end position="77"/>
    </location>
</feature>